<protein>
    <recommendedName>
        <fullName evidence="4">Helix-hairpin-helix domain-containing protein</fullName>
    </recommendedName>
</protein>
<gene>
    <name evidence="2" type="ORF">LZ496_09675</name>
</gene>
<keyword evidence="1" id="KW-1133">Transmembrane helix</keyword>
<evidence type="ECO:0000313" key="3">
    <source>
        <dbReference type="Proteomes" id="UP001203410"/>
    </source>
</evidence>
<evidence type="ECO:0008006" key="4">
    <source>
        <dbReference type="Google" id="ProtNLM"/>
    </source>
</evidence>
<keyword evidence="1" id="KW-0472">Membrane</keyword>
<dbReference type="EMBL" id="JAMGBA010000002">
    <property type="protein sequence ID" value="MCL6699048.1"/>
    <property type="molecule type" value="Genomic_DNA"/>
</dbReference>
<reference evidence="2 3" key="1">
    <citation type="submission" date="2022-05" db="EMBL/GenBank/DDBJ databases">
        <authorList>
            <person name="Jo J.-H."/>
            <person name="Im W.-T."/>
        </authorList>
    </citation>
    <scope>NUCLEOTIDE SEQUENCE [LARGE SCALE GENOMIC DNA]</scope>
    <source>
        <strain evidence="2 3">NSE70-1</strain>
    </source>
</reference>
<evidence type="ECO:0000313" key="2">
    <source>
        <dbReference type="EMBL" id="MCL6699048.1"/>
    </source>
</evidence>
<proteinExistence type="predicted"/>
<keyword evidence="1" id="KW-0812">Transmembrane</keyword>
<name>A0ABT0RVJ0_9SPHN</name>
<organism evidence="2 3">
    <name type="scientific">Sphingomonas caseinilyticus</name>
    <dbReference type="NCBI Taxonomy" id="2908205"/>
    <lineage>
        <taxon>Bacteria</taxon>
        <taxon>Pseudomonadati</taxon>
        <taxon>Pseudomonadota</taxon>
        <taxon>Alphaproteobacteria</taxon>
        <taxon>Sphingomonadales</taxon>
        <taxon>Sphingomonadaceae</taxon>
        <taxon>Sphingomonas</taxon>
    </lineage>
</organism>
<keyword evidence="3" id="KW-1185">Reference proteome</keyword>
<sequence>MEFFQIYWPVLLVAVLIGIIVGYLYFRPKQNVRLSDSVPLRPHMTHSPKKPSEGKNIADEAAAAASDIAGHLLRTKVHEELPGASGPPDDLLQLKGVGPKLAAMLNERGITRFDQIAKLSEGQVETIDASLGAFRGRFERDRIQEQAGYLARGDIGAYESKFGKL</sequence>
<dbReference type="RefSeq" id="WP_249904420.1">
    <property type="nucleotide sequence ID" value="NZ_JAMGBA010000002.1"/>
</dbReference>
<evidence type="ECO:0000256" key="1">
    <source>
        <dbReference type="SAM" id="Phobius"/>
    </source>
</evidence>
<dbReference type="Gene3D" id="1.10.150.20">
    <property type="entry name" value="5' to 3' exonuclease, C-terminal subdomain"/>
    <property type="match status" value="1"/>
</dbReference>
<feature type="transmembrane region" description="Helical" evidence="1">
    <location>
        <begin position="6"/>
        <end position="26"/>
    </location>
</feature>
<accession>A0ABT0RVJ0</accession>
<dbReference type="Proteomes" id="UP001203410">
    <property type="component" value="Unassembled WGS sequence"/>
</dbReference>
<comment type="caution">
    <text evidence="2">The sequence shown here is derived from an EMBL/GenBank/DDBJ whole genome shotgun (WGS) entry which is preliminary data.</text>
</comment>